<feature type="region of interest" description="Disordered" evidence="1">
    <location>
        <begin position="1"/>
        <end position="85"/>
    </location>
</feature>
<organism evidence="2 3">
    <name type="scientific">Sphaerosporella brunnea</name>
    <dbReference type="NCBI Taxonomy" id="1250544"/>
    <lineage>
        <taxon>Eukaryota</taxon>
        <taxon>Fungi</taxon>
        <taxon>Dikarya</taxon>
        <taxon>Ascomycota</taxon>
        <taxon>Pezizomycotina</taxon>
        <taxon>Pezizomycetes</taxon>
        <taxon>Pezizales</taxon>
        <taxon>Pyronemataceae</taxon>
        <taxon>Sphaerosporella</taxon>
    </lineage>
</organism>
<comment type="caution">
    <text evidence="2">The sequence shown here is derived from an EMBL/GenBank/DDBJ whole genome shotgun (WGS) entry which is preliminary data.</text>
</comment>
<proteinExistence type="predicted"/>
<dbReference type="PROSITE" id="PS00018">
    <property type="entry name" value="EF_HAND_1"/>
    <property type="match status" value="1"/>
</dbReference>
<reference evidence="2 3" key="1">
    <citation type="submission" date="2019-09" db="EMBL/GenBank/DDBJ databases">
        <title>Draft genome of the ectomycorrhizal ascomycete Sphaerosporella brunnea.</title>
        <authorList>
            <consortium name="DOE Joint Genome Institute"/>
            <person name="Benucci G.M."/>
            <person name="Marozzi G."/>
            <person name="Antonielli L."/>
            <person name="Sanchez S."/>
            <person name="Marco P."/>
            <person name="Wang X."/>
            <person name="Falini L.B."/>
            <person name="Barry K."/>
            <person name="Haridas S."/>
            <person name="Lipzen A."/>
            <person name="Labutti K."/>
            <person name="Grigoriev I.V."/>
            <person name="Murat C."/>
            <person name="Martin F."/>
            <person name="Albertini E."/>
            <person name="Donnini D."/>
            <person name="Bonito G."/>
        </authorList>
    </citation>
    <scope>NUCLEOTIDE SEQUENCE [LARGE SCALE GENOMIC DNA]</scope>
    <source>
        <strain evidence="2 3">Sb_GMNB300</strain>
    </source>
</reference>
<evidence type="ECO:0000313" key="2">
    <source>
        <dbReference type="EMBL" id="KAA8906180.1"/>
    </source>
</evidence>
<accession>A0A5J5EXD7</accession>
<evidence type="ECO:0000313" key="3">
    <source>
        <dbReference type="Proteomes" id="UP000326924"/>
    </source>
</evidence>
<keyword evidence="3" id="KW-1185">Reference proteome</keyword>
<protein>
    <submittedName>
        <fullName evidence="2">Uncharacterized protein</fullName>
    </submittedName>
</protein>
<dbReference type="AlphaFoldDB" id="A0A5J5EXD7"/>
<evidence type="ECO:0000256" key="1">
    <source>
        <dbReference type="SAM" id="MobiDB-lite"/>
    </source>
</evidence>
<feature type="compositionally biased region" description="Basic and acidic residues" evidence="1">
    <location>
        <begin position="24"/>
        <end position="50"/>
    </location>
</feature>
<feature type="compositionally biased region" description="Basic and acidic residues" evidence="1">
    <location>
        <begin position="66"/>
        <end position="85"/>
    </location>
</feature>
<feature type="compositionally biased region" description="Polar residues" evidence="1">
    <location>
        <begin position="51"/>
        <end position="65"/>
    </location>
</feature>
<name>A0A5J5EXD7_9PEZI</name>
<dbReference type="Proteomes" id="UP000326924">
    <property type="component" value="Unassembled WGS sequence"/>
</dbReference>
<dbReference type="InParanoid" id="A0A5J5EXD7"/>
<gene>
    <name evidence="2" type="ORF">FN846DRAFT_907137</name>
</gene>
<sequence length="107" mass="12080">MQPVPLLQRSQLPEVVIDDENEQQPDHADAEDGNRLCSDRGSHDTCRYDTESNIEQVRPGSQTDHTATKDLDGNNRMDWSDLRKTPGKLDKQRANLSMTIYRDGLAG</sequence>
<dbReference type="EMBL" id="VXIS01000091">
    <property type="protein sequence ID" value="KAA8906180.1"/>
    <property type="molecule type" value="Genomic_DNA"/>
</dbReference>
<dbReference type="InterPro" id="IPR018247">
    <property type="entry name" value="EF_Hand_1_Ca_BS"/>
</dbReference>